<dbReference type="CDD" id="cd12215">
    <property type="entry name" value="ChiC_BD"/>
    <property type="match status" value="1"/>
</dbReference>
<dbReference type="SUPFAM" id="SSF51445">
    <property type="entry name" value="(Trans)glycosidases"/>
    <property type="match status" value="1"/>
</dbReference>
<dbReference type="InterPro" id="IPR025705">
    <property type="entry name" value="Beta_hexosaminidase_sua/sub"/>
</dbReference>
<keyword evidence="5 7" id="KW-0326">Glycosidase</keyword>
<dbReference type="CDD" id="cd06568">
    <property type="entry name" value="GH20_SpHex_like"/>
    <property type="match status" value="1"/>
</dbReference>
<dbReference type="InterPro" id="IPR029018">
    <property type="entry name" value="Hex-like_dom2"/>
</dbReference>
<dbReference type="SUPFAM" id="SSF55545">
    <property type="entry name" value="beta-N-acetylhexosaminidase-like domain"/>
    <property type="match status" value="1"/>
</dbReference>
<dbReference type="SUPFAM" id="SSF51055">
    <property type="entry name" value="Carbohydrate binding domain"/>
    <property type="match status" value="1"/>
</dbReference>
<keyword evidence="8" id="KW-1185">Reference proteome</keyword>
<evidence type="ECO:0000256" key="4">
    <source>
        <dbReference type="ARBA" id="ARBA00022801"/>
    </source>
</evidence>
<protein>
    <recommendedName>
        <fullName evidence="3">beta-N-acetylhexosaminidase</fullName>
        <ecNumber evidence="3">3.2.1.52</ecNumber>
    </recommendedName>
</protein>
<dbReference type="Pfam" id="PF02838">
    <property type="entry name" value="Glyco_hydro_20b"/>
    <property type="match status" value="1"/>
</dbReference>
<dbReference type="PRINTS" id="PR00738">
    <property type="entry name" value="GLHYDRLASE20"/>
</dbReference>
<dbReference type="Gene3D" id="3.20.20.80">
    <property type="entry name" value="Glycosidases"/>
    <property type="match status" value="1"/>
</dbReference>
<dbReference type="Proteomes" id="UP001519363">
    <property type="component" value="Unassembled WGS sequence"/>
</dbReference>
<evidence type="ECO:0000256" key="2">
    <source>
        <dbReference type="ARBA" id="ARBA00006285"/>
    </source>
</evidence>
<gene>
    <name evidence="7" type="ORF">JOF53_006328</name>
</gene>
<dbReference type="InterPro" id="IPR036573">
    <property type="entry name" value="CBM_sf_5/12"/>
</dbReference>
<evidence type="ECO:0000313" key="8">
    <source>
        <dbReference type="Proteomes" id="UP001519363"/>
    </source>
</evidence>
<dbReference type="Pfam" id="PF00728">
    <property type="entry name" value="Glyco_hydro_20"/>
    <property type="match status" value="2"/>
</dbReference>
<comment type="caution">
    <text evidence="7">The sequence shown here is derived from an EMBL/GenBank/DDBJ whole genome shotgun (WGS) entry which is preliminary data.</text>
</comment>
<comment type="similarity">
    <text evidence="2">Belongs to the glycosyl hydrolase 20 family.</text>
</comment>
<dbReference type="PANTHER" id="PTHR22600">
    <property type="entry name" value="BETA-HEXOSAMINIDASE"/>
    <property type="match status" value="1"/>
</dbReference>
<dbReference type="PANTHER" id="PTHR22600:SF57">
    <property type="entry name" value="BETA-N-ACETYLHEXOSAMINIDASE"/>
    <property type="match status" value="1"/>
</dbReference>
<comment type="catalytic activity">
    <reaction evidence="1">
        <text>Hydrolysis of terminal non-reducing N-acetyl-D-hexosamine residues in N-acetyl-beta-D-hexosaminides.</text>
        <dbReference type="EC" id="3.2.1.52"/>
    </reaction>
</comment>
<feature type="domain" description="Chitin-binding type-3" evidence="6">
    <location>
        <begin position="556"/>
        <end position="601"/>
    </location>
</feature>
<dbReference type="EMBL" id="JAGIOO010000001">
    <property type="protein sequence ID" value="MBP2477456.1"/>
    <property type="molecule type" value="Genomic_DNA"/>
</dbReference>
<dbReference type="InterPro" id="IPR015883">
    <property type="entry name" value="Glyco_hydro_20_cat"/>
</dbReference>
<dbReference type="EC" id="3.2.1.52" evidence="3"/>
<organism evidence="7 8">
    <name type="scientific">Crossiella equi</name>
    <dbReference type="NCBI Taxonomy" id="130796"/>
    <lineage>
        <taxon>Bacteria</taxon>
        <taxon>Bacillati</taxon>
        <taxon>Actinomycetota</taxon>
        <taxon>Actinomycetes</taxon>
        <taxon>Pseudonocardiales</taxon>
        <taxon>Pseudonocardiaceae</taxon>
        <taxon>Crossiella</taxon>
    </lineage>
</organism>
<dbReference type="InterPro" id="IPR003610">
    <property type="entry name" value="CBM5/12"/>
</dbReference>
<evidence type="ECO:0000256" key="1">
    <source>
        <dbReference type="ARBA" id="ARBA00001231"/>
    </source>
</evidence>
<dbReference type="InterPro" id="IPR015882">
    <property type="entry name" value="HEX_bac_N"/>
</dbReference>
<dbReference type="Gene3D" id="3.30.379.10">
    <property type="entry name" value="Chitobiase/beta-hexosaminidase domain 2-like"/>
    <property type="match status" value="1"/>
</dbReference>
<dbReference type="SMART" id="SM00495">
    <property type="entry name" value="ChtBD3"/>
    <property type="match status" value="1"/>
</dbReference>
<dbReference type="Pfam" id="PF02839">
    <property type="entry name" value="CBM_5_12"/>
    <property type="match status" value="1"/>
</dbReference>
<evidence type="ECO:0000259" key="6">
    <source>
        <dbReference type="SMART" id="SM00495"/>
    </source>
</evidence>
<evidence type="ECO:0000256" key="5">
    <source>
        <dbReference type="ARBA" id="ARBA00023295"/>
    </source>
</evidence>
<name>A0ABS5ALZ9_9PSEU</name>
<accession>A0ABS5ALZ9</accession>
<dbReference type="InterPro" id="IPR017853">
    <property type="entry name" value="GH"/>
</dbReference>
<dbReference type="RefSeq" id="WP_372444709.1">
    <property type="nucleotide sequence ID" value="NZ_JAGIOO010000001.1"/>
</dbReference>
<dbReference type="Gene3D" id="2.10.10.20">
    <property type="entry name" value="Carbohydrate-binding module superfamily 5/12"/>
    <property type="match status" value="1"/>
</dbReference>
<proteinExistence type="inferred from homology"/>
<reference evidence="7 8" key="1">
    <citation type="submission" date="2021-03" db="EMBL/GenBank/DDBJ databases">
        <title>Sequencing the genomes of 1000 actinobacteria strains.</title>
        <authorList>
            <person name="Klenk H.-P."/>
        </authorList>
    </citation>
    <scope>NUCLEOTIDE SEQUENCE [LARGE SCALE GENOMIC DNA]</scope>
    <source>
        <strain evidence="7 8">DSM 44580</strain>
    </source>
</reference>
<keyword evidence="4 7" id="KW-0378">Hydrolase</keyword>
<evidence type="ECO:0000313" key="7">
    <source>
        <dbReference type="EMBL" id="MBP2477456.1"/>
    </source>
</evidence>
<evidence type="ECO:0000256" key="3">
    <source>
        <dbReference type="ARBA" id="ARBA00012663"/>
    </source>
</evidence>
<sequence>MTSLDSRPLRSRLAGGLAALVVLGGAGLGFASVQHDASAAEAATTLQSVVPAPASVTPSAGVTHTLSAATRIQTQAGSAEATGVGNYLAGILRRSTGYPLPVSAASGTPADGIALLLSGAPASVGEEGYQLDVTAGAVTVRANKAAGLFNGVQTLRQLLPAAVESSSVKPGPWTVPGAKIVDQPRFGYRGAHLDVARHFLDINAVKRYIDQLALYKINNFHWHLTDDQGWRIQIDSWPNLTKHGASTQVGGGPGGFFTKAQYTEVVNYAKERHITVVPEVDMPGHTNAALSSYAELNCNNVAPPMRTDTEVGYSSLCINKDITYRFVEDVIRELAAITPGEYFHLGGDEAHATSDADYNTFMQKVMPLVGKYGKKIIGWHEFAKVNPPAPTSAVPQYWGTTTSDTNVANHAARGGKVLLSPANKSYLDMKYNASTPLGLSWAGFIEVQDAYNWNPGGYLSGVGENAVFGVEAPLWSETITKTADIEFMAFPRLPAVAELGWSPRSTHNWDAFKNRLAAQGPRWETMGINFYRSTQVPWGSTNPTTTTTTSNNACNAAPWDRGKTYVKDNQVSHKGRSYTAKWWTQGEEPGTTGQWGVWQDNGAC</sequence>
<dbReference type="GO" id="GO:0004563">
    <property type="term" value="F:beta-N-acetylhexosaminidase activity"/>
    <property type="evidence" value="ECO:0007669"/>
    <property type="project" value="UniProtKB-EC"/>
</dbReference>